<keyword evidence="1" id="KW-1133">Transmembrane helix</keyword>
<feature type="transmembrane region" description="Helical" evidence="1">
    <location>
        <begin position="368"/>
        <end position="390"/>
    </location>
</feature>
<evidence type="ECO:0000313" key="3">
    <source>
        <dbReference type="Proteomes" id="UP000321046"/>
    </source>
</evidence>
<dbReference type="EMBL" id="VOSL01000048">
    <property type="protein sequence ID" value="TXD35744.1"/>
    <property type="molecule type" value="Genomic_DNA"/>
</dbReference>
<evidence type="ECO:0000256" key="1">
    <source>
        <dbReference type="SAM" id="Phobius"/>
    </source>
</evidence>
<proteinExistence type="predicted"/>
<name>A0A5C6X985_9DELT</name>
<dbReference type="OrthoDB" id="5494108at2"/>
<dbReference type="AlphaFoldDB" id="A0A5C6X985"/>
<protein>
    <submittedName>
        <fullName evidence="2">Uncharacterized protein</fullName>
    </submittedName>
</protein>
<keyword evidence="1" id="KW-0472">Membrane</keyword>
<dbReference type="Proteomes" id="UP000321046">
    <property type="component" value="Unassembled WGS sequence"/>
</dbReference>
<feature type="transmembrane region" description="Helical" evidence="1">
    <location>
        <begin position="432"/>
        <end position="453"/>
    </location>
</feature>
<gene>
    <name evidence="2" type="ORF">FRC96_10760</name>
</gene>
<comment type="caution">
    <text evidence="2">The sequence shown here is derived from an EMBL/GenBank/DDBJ whole genome shotgun (WGS) entry which is preliminary data.</text>
</comment>
<evidence type="ECO:0000313" key="2">
    <source>
        <dbReference type="EMBL" id="TXD35744.1"/>
    </source>
</evidence>
<dbReference type="RefSeq" id="WP_146974501.1">
    <property type="nucleotide sequence ID" value="NZ_VOSL01000048.1"/>
</dbReference>
<keyword evidence="1" id="KW-0812">Transmembrane</keyword>
<reference evidence="2 3" key="1">
    <citation type="submission" date="2019-08" db="EMBL/GenBank/DDBJ databases">
        <title>Bradymonadales sp. TMQ2.</title>
        <authorList>
            <person name="Liang Q."/>
        </authorList>
    </citation>
    <scope>NUCLEOTIDE SEQUENCE [LARGE SCALE GENOMIC DNA]</scope>
    <source>
        <strain evidence="2 3">TMQ2</strain>
    </source>
</reference>
<organism evidence="2 3">
    <name type="scientific">Lujinxingia vulgaris</name>
    <dbReference type="NCBI Taxonomy" id="2600176"/>
    <lineage>
        <taxon>Bacteria</taxon>
        <taxon>Deltaproteobacteria</taxon>
        <taxon>Bradymonadales</taxon>
        <taxon>Lujinxingiaceae</taxon>
        <taxon>Lujinxingia</taxon>
    </lineage>
</organism>
<sequence length="488" mass="52632">MRADVKWEVGAGVMVVMQLLVSLAGAQPLPWEPALERPAKVAVLPVYSYDEDVATARAAAELLNTWTSVEVVEASAGLAPMPPQRQQELMTWAKDAERAYFFEDVAAVLALLDGPVQQLLDAPEEWGADPPAAIAVHDASLYLVRALLDLGEEARAGALVDRLTTLFVARSILGRRWPPEIAELWQEARQKLADYGATLTVHRQDGWDCPIAIFGQEVHVGRVRVKPGQRYMLTSMCDGASRNDEAAWSIGGITPGDNLAGYWPSIVAGRMVDGDEVRSMATTLGVDEIVIMGPGEYCEATMSIKDGQACLWSSRVGDENHAELLDLNDPAAAHRALGAVLPRLYEKAGEPGRPSPIAVLPQPPSRSAVVWAAPTTLMVAGGAWLGYALVQQHRYNCSAQTGGDSWMSCEGTQAMSFTGEEARQRQARATNLHRLGASITLGVGAAVFGALILERAGARETPTMRPAEPRFDVSLSERGATLSWEGRF</sequence>
<accession>A0A5C6X985</accession>